<dbReference type="AlphaFoldDB" id="A0A0D2G870"/>
<evidence type="ECO:0000256" key="2">
    <source>
        <dbReference type="ARBA" id="ARBA00022840"/>
    </source>
</evidence>
<dbReference type="CDD" id="cd00009">
    <property type="entry name" value="AAA"/>
    <property type="match status" value="1"/>
</dbReference>
<dbReference type="FunFam" id="1.10.8.60:FF:000014">
    <property type="entry name" value="DNA-binding transcriptional regulator NtrC"/>
    <property type="match status" value="1"/>
</dbReference>
<accession>A0A0D2G870</accession>
<dbReference type="GO" id="GO:0043565">
    <property type="term" value="F:sequence-specific DNA binding"/>
    <property type="evidence" value="ECO:0007669"/>
    <property type="project" value="InterPro"/>
</dbReference>
<dbReference type="FunCoup" id="A0A0D2G870">
    <property type="interactions" value="184"/>
</dbReference>
<dbReference type="PROSITE" id="PS00688">
    <property type="entry name" value="SIGMA54_INTERACT_3"/>
    <property type="match status" value="1"/>
</dbReference>
<dbReference type="SUPFAM" id="SSF46689">
    <property type="entry name" value="Homeodomain-like"/>
    <property type="match status" value="1"/>
</dbReference>
<keyword evidence="4" id="KW-0238">DNA-binding</keyword>
<dbReference type="Gene3D" id="1.10.10.60">
    <property type="entry name" value="Homeodomain-like"/>
    <property type="match status" value="1"/>
</dbReference>
<dbReference type="Gene3D" id="1.10.8.60">
    <property type="match status" value="1"/>
</dbReference>
<comment type="caution">
    <text evidence="8">The sequence shown here is derived from an EMBL/GenBank/DDBJ whole genome shotgun (WGS) entry which is preliminary data.</text>
</comment>
<organism evidence="8 9">
    <name type="scientific">Dethiosulfatarculus sandiegensis</name>
    <dbReference type="NCBI Taxonomy" id="1429043"/>
    <lineage>
        <taxon>Bacteria</taxon>
        <taxon>Pseudomonadati</taxon>
        <taxon>Thermodesulfobacteriota</taxon>
        <taxon>Desulfarculia</taxon>
        <taxon>Desulfarculales</taxon>
        <taxon>Desulfarculaceae</taxon>
        <taxon>Dethiosulfatarculus</taxon>
    </lineage>
</organism>
<evidence type="ECO:0000256" key="4">
    <source>
        <dbReference type="ARBA" id="ARBA00023125"/>
    </source>
</evidence>
<dbReference type="InterPro" id="IPR058031">
    <property type="entry name" value="AAA_lid_NorR"/>
</dbReference>
<dbReference type="InterPro" id="IPR009057">
    <property type="entry name" value="Homeodomain-like_sf"/>
</dbReference>
<dbReference type="SUPFAM" id="SSF52540">
    <property type="entry name" value="P-loop containing nucleoside triphosphate hydrolases"/>
    <property type="match status" value="1"/>
</dbReference>
<dbReference type="InterPro" id="IPR003593">
    <property type="entry name" value="AAA+_ATPase"/>
</dbReference>
<dbReference type="InterPro" id="IPR025662">
    <property type="entry name" value="Sigma_54_int_dom_ATP-bd_1"/>
</dbReference>
<dbReference type="InterPro" id="IPR002078">
    <property type="entry name" value="Sigma_54_int"/>
</dbReference>
<dbReference type="Proteomes" id="UP000032233">
    <property type="component" value="Unassembled WGS sequence"/>
</dbReference>
<evidence type="ECO:0000256" key="3">
    <source>
        <dbReference type="ARBA" id="ARBA00023015"/>
    </source>
</evidence>
<evidence type="ECO:0000256" key="5">
    <source>
        <dbReference type="ARBA" id="ARBA00023159"/>
    </source>
</evidence>
<reference evidence="8 9" key="1">
    <citation type="submission" date="2013-11" db="EMBL/GenBank/DDBJ databases">
        <title>Metagenomic analysis of a methanogenic consortium involved in long chain n-alkane degradation.</title>
        <authorList>
            <person name="Davidova I.A."/>
            <person name="Callaghan A.V."/>
            <person name="Wawrik B."/>
            <person name="Pruitt S."/>
            <person name="Marks C."/>
            <person name="Duncan K.E."/>
            <person name="Suflita J.M."/>
        </authorList>
    </citation>
    <scope>NUCLEOTIDE SEQUENCE [LARGE SCALE GENOMIC DNA]</scope>
    <source>
        <strain evidence="8 9">SPR</strain>
    </source>
</reference>
<name>A0A0D2G870_9BACT</name>
<feature type="domain" description="Sigma-54 factor interaction" evidence="7">
    <location>
        <begin position="41"/>
        <end position="270"/>
    </location>
</feature>
<keyword evidence="1" id="KW-0547">Nucleotide-binding</keyword>
<dbReference type="InterPro" id="IPR025944">
    <property type="entry name" value="Sigma_54_int_dom_CS"/>
</dbReference>
<dbReference type="Pfam" id="PF00158">
    <property type="entry name" value="Sigma54_activat"/>
    <property type="match status" value="1"/>
</dbReference>
<evidence type="ECO:0000256" key="6">
    <source>
        <dbReference type="ARBA" id="ARBA00023163"/>
    </source>
</evidence>
<proteinExistence type="predicted"/>
<dbReference type="GO" id="GO:0005524">
    <property type="term" value="F:ATP binding"/>
    <property type="evidence" value="ECO:0007669"/>
    <property type="project" value="UniProtKB-KW"/>
</dbReference>
<keyword evidence="6" id="KW-0804">Transcription</keyword>
<dbReference type="PANTHER" id="PTHR32071">
    <property type="entry name" value="TRANSCRIPTIONAL REGULATORY PROTEIN"/>
    <property type="match status" value="1"/>
</dbReference>
<dbReference type="GO" id="GO:0006355">
    <property type="term" value="P:regulation of DNA-templated transcription"/>
    <property type="evidence" value="ECO:0007669"/>
    <property type="project" value="InterPro"/>
</dbReference>
<dbReference type="FunFam" id="3.40.50.300:FF:000006">
    <property type="entry name" value="DNA-binding transcriptional regulator NtrC"/>
    <property type="match status" value="1"/>
</dbReference>
<keyword evidence="3" id="KW-0805">Transcription regulation</keyword>
<dbReference type="PANTHER" id="PTHR32071:SF117">
    <property type="entry name" value="PTS-DEPENDENT DIHYDROXYACETONE KINASE OPERON REGULATORY PROTEIN-RELATED"/>
    <property type="match status" value="1"/>
</dbReference>
<dbReference type="PROSITE" id="PS00675">
    <property type="entry name" value="SIGMA54_INTERACT_1"/>
    <property type="match status" value="1"/>
</dbReference>
<keyword evidence="9" id="KW-1185">Reference proteome</keyword>
<dbReference type="SMART" id="SM00382">
    <property type="entry name" value="AAA"/>
    <property type="match status" value="1"/>
</dbReference>
<evidence type="ECO:0000313" key="8">
    <source>
        <dbReference type="EMBL" id="KIX11147.1"/>
    </source>
</evidence>
<dbReference type="Pfam" id="PF25601">
    <property type="entry name" value="AAA_lid_14"/>
    <property type="match status" value="1"/>
</dbReference>
<sequence length="348" mass="38736">MALALDNARAYEEIHGLKEKLEDETRLYRTELQFADHDGRMVGNSAALGGVLEQVRKVAPTGTTVLIIGETGVGKELVARAIHKLGKQADGPFIPVDTASLDPGVVASELFGHEKGAFTGAARTRRGRFELADKGTLFLDDVDNLPLDVQAKLLRALQEKEFQRLGGNRLISSEFRLIAATNQDLEQLVQEGRFRSDLYFRLKVFPIVVPPLRKRREDIAVLANFFLKKLSSKMSRNIRGITKNDMQRLMNYPWPGNVRELKHVIERAVILSEGEMLLLPDLRGRAEVQAKNGEFLFLAEMERKHILAALARCGGKVAGKGGAAEILGLKPTTLYSKLNKLNINKKYL</sequence>
<evidence type="ECO:0000313" key="9">
    <source>
        <dbReference type="Proteomes" id="UP000032233"/>
    </source>
</evidence>
<dbReference type="Gene3D" id="3.40.50.300">
    <property type="entry name" value="P-loop containing nucleotide triphosphate hydrolases"/>
    <property type="match status" value="1"/>
</dbReference>
<evidence type="ECO:0000259" key="7">
    <source>
        <dbReference type="PROSITE" id="PS50045"/>
    </source>
</evidence>
<protein>
    <submittedName>
        <fullName evidence="8">Fis family transcriptional regulator</fullName>
    </submittedName>
</protein>
<dbReference type="InterPro" id="IPR002197">
    <property type="entry name" value="HTH_Fis"/>
</dbReference>
<keyword evidence="5" id="KW-0010">Activator</keyword>
<keyword evidence="2" id="KW-0067">ATP-binding</keyword>
<dbReference type="EMBL" id="AZAC01000067">
    <property type="protein sequence ID" value="KIX11147.1"/>
    <property type="molecule type" value="Genomic_DNA"/>
</dbReference>
<dbReference type="PROSITE" id="PS50045">
    <property type="entry name" value="SIGMA54_INTERACT_4"/>
    <property type="match status" value="1"/>
</dbReference>
<gene>
    <name evidence="8" type="ORF">X474_25960</name>
</gene>
<dbReference type="STRING" id="1429043.X474_25960"/>
<evidence type="ECO:0000256" key="1">
    <source>
        <dbReference type="ARBA" id="ARBA00022741"/>
    </source>
</evidence>
<dbReference type="InParanoid" id="A0A0D2G870"/>
<dbReference type="InterPro" id="IPR027417">
    <property type="entry name" value="P-loop_NTPase"/>
</dbReference>
<dbReference type="Pfam" id="PF02954">
    <property type="entry name" value="HTH_8"/>
    <property type="match status" value="1"/>
</dbReference>